<name>A0A317WGC0_ASPEC</name>
<dbReference type="GeneID" id="37059705"/>
<reference evidence="2" key="1">
    <citation type="submission" date="2016-12" db="EMBL/GenBank/DDBJ databases">
        <title>The genomes of Aspergillus section Nigri reveals drivers in fungal speciation.</title>
        <authorList>
            <consortium name="DOE Joint Genome Institute"/>
            <person name="Vesth T.C."/>
            <person name="Nybo J."/>
            <person name="Theobald S."/>
            <person name="Brandl J."/>
            <person name="Frisvad J.C."/>
            <person name="Nielsen K.F."/>
            <person name="Lyhne E.K."/>
            <person name="Kogle M.E."/>
            <person name="Kuo A."/>
            <person name="Riley R."/>
            <person name="Clum A."/>
            <person name="Nolan M."/>
            <person name="Lipzen A."/>
            <person name="Salamov A."/>
            <person name="Henrissat B."/>
            <person name="Wiebenga A."/>
            <person name="De vries R.P."/>
            <person name="Grigoriev I.V."/>
            <person name="Mortensen U.H."/>
            <person name="Andersen M.R."/>
            <person name="Baker S.E."/>
        </authorList>
    </citation>
    <scope>NUCLEOTIDE SEQUENCE</scope>
    <source>
        <strain evidence="2">CBS 122712</strain>
    </source>
</reference>
<dbReference type="EMBL" id="MSFU01000001">
    <property type="protein sequence ID" value="PWY85516.1"/>
    <property type="molecule type" value="Genomic_DNA"/>
</dbReference>
<proteinExistence type="predicted"/>
<feature type="region of interest" description="Disordered" evidence="1">
    <location>
        <begin position="101"/>
        <end position="127"/>
    </location>
</feature>
<accession>A0A317WGC0</accession>
<sequence>MRITRWRQQIGDAAITRSMTKCIYALTCITSRPVNHNRNEMTGPACTRYTIILSTLSVIEVKGLLFIRSELPSQALCTCEADSEARAYVELYYLVDEYVPFGEGTGPRKTGKSERVSLSDERDYTRA</sequence>
<gene>
    <name evidence="2" type="ORF">BO83DRAFT_9538</name>
</gene>
<comment type="caution">
    <text evidence="2">The sequence shown here is derived from an EMBL/GenBank/DDBJ whole genome shotgun (WGS) entry which is preliminary data.</text>
</comment>
<protein>
    <submittedName>
        <fullName evidence="2">Uncharacterized protein</fullName>
    </submittedName>
</protein>
<keyword evidence="3" id="KW-1185">Reference proteome</keyword>
<evidence type="ECO:0000256" key="1">
    <source>
        <dbReference type="SAM" id="MobiDB-lite"/>
    </source>
</evidence>
<dbReference type="VEuPathDB" id="FungiDB:BO83DRAFT_9538"/>
<evidence type="ECO:0000313" key="3">
    <source>
        <dbReference type="Proteomes" id="UP000246171"/>
    </source>
</evidence>
<dbReference type="RefSeq" id="XP_025393436.1">
    <property type="nucleotide sequence ID" value="XM_025537743.1"/>
</dbReference>
<evidence type="ECO:0000313" key="2">
    <source>
        <dbReference type="EMBL" id="PWY85516.1"/>
    </source>
</evidence>
<dbReference type="Proteomes" id="UP000246171">
    <property type="component" value="Unassembled WGS sequence"/>
</dbReference>
<feature type="compositionally biased region" description="Basic and acidic residues" evidence="1">
    <location>
        <begin position="111"/>
        <end position="127"/>
    </location>
</feature>
<dbReference type="AlphaFoldDB" id="A0A317WGC0"/>
<organism evidence="2 3">
    <name type="scientific">Aspergillus eucalypticola (strain CBS 122712 / IBT 29274)</name>
    <dbReference type="NCBI Taxonomy" id="1448314"/>
    <lineage>
        <taxon>Eukaryota</taxon>
        <taxon>Fungi</taxon>
        <taxon>Dikarya</taxon>
        <taxon>Ascomycota</taxon>
        <taxon>Pezizomycotina</taxon>
        <taxon>Eurotiomycetes</taxon>
        <taxon>Eurotiomycetidae</taxon>
        <taxon>Eurotiales</taxon>
        <taxon>Aspergillaceae</taxon>
        <taxon>Aspergillus</taxon>
        <taxon>Aspergillus subgen. Circumdati</taxon>
    </lineage>
</organism>